<sequence length="586" mass="64341">MNNKNAIYRFATIVSVTALLNACGGDDKALTTPSPAKDLELNILHINDHHSQLDDKNLRFKIDVGAGLEEFSVSHAGFARVAALIDRLDLEKPNTFKMHGGDAVTGDLYYNLTAGKADADVMNRICFDSFTLGNHEFDDSDAGLKKFISFLDQGSCKVKTSVLSANISFGPSSPLYKNTRIQKSHVFEKDGQKFAVIGLTAADKTMNSSQPNQDTVFSNEILAAQNEINALKAKGVNKIILQTHVGYDLDKKLAQSLTDVDVIVGGDSHTLLGPQSLVKYGIRPESDYPTQLKNKDGDLVCVVQAWQYSNALGELNVKFDATGKLKSCAGTAHVLIDDDFVRTAKDAKTVSDVEKKFILDQFKKEKVPFTVVKPDDKILAILKPYQQQKEQFTKEIVGQATDHLCMRLVPGTQRDVNGSALGDACNQNPHVIRYGGDIQQMIAEAFLQQGKNYFKADVSFQNAGGVRVDVARGDVSVENIYQVLPFSNKLVRLDMTGAEIKATLEDAMHAVVTRSESIGSYPYTGGLRWNVDLNQVQGQRLSQLEVRLENGQYTALDLSKTYRVATIDFLANGGDYYTTLKTITGD</sequence>
<dbReference type="PROSITE" id="PS00785">
    <property type="entry name" value="5_NUCLEOTIDASE_1"/>
    <property type="match status" value="1"/>
</dbReference>
<dbReference type="GO" id="GO:0030288">
    <property type="term" value="C:outer membrane-bounded periplasmic space"/>
    <property type="evidence" value="ECO:0007669"/>
    <property type="project" value="TreeGrafter"/>
</dbReference>
<name>A0A4R1X9D4_ACICA</name>
<evidence type="ECO:0000256" key="1">
    <source>
        <dbReference type="ARBA" id="ARBA00006654"/>
    </source>
</evidence>
<dbReference type="Gene3D" id="3.90.780.10">
    <property type="entry name" value="5'-Nucleotidase, C-terminal domain"/>
    <property type="match status" value="1"/>
</dbReference>
<feature type="domain" description="5'-Nucleotidase C-terminal" evidence="7">
    <location>
        <begin position="438"/>
        <end position="581"/>
    </location>
</feature>
<comment type="caution">
    <text evidence="8">The sequence shown here is derived from an EMBL/GenBank/DDBJ whole genome shotgun (WGS) entry which is preliminary data.</text>
</comment>
<dbReference type="PRINTS" id="PR01607">
    <property type="entry name" value="APYRASEFAMLY"/>
</dbReference>
<dbReference type="GO" id="GO:0046872">
    <property type="term" value="F:metal ion binding"/>
    <property type="evidence" value="ECO:0007669"/>
    <property type="project" value="UniProtKB-KW"/>
</dbReference>
<keyword evidence="5" id="KW-0378">Hydrolase</keyword>
<gene>
    <name evidence="8" type="ORF">EC844_1433</name>
</gene>
<proteinExistence type="inferred from homology"/>
<dbReference type="InterPro" id="IPR036907">
    <property type="entry name" value="5'-Nucleotdase_C_sf"/>
</dbReference>
<evidence type="ECO:0000256" key="2">
    <source>
        <dbReference type="ARBA" id="ARBA00022723"/>
    </source>
</evidence>
<keyword evidence="9" id="KW-1185">Reference proteome</keyword>
<dbReference type="Proteomes" id="UP000294963">
    <property type="component" value="Unassembled WGS sequence"/>
</dbReference>
<keyword evidence="4 5" id="KW-0547">Nucleotide-binding</keyword>
<dbReference type="AlphaFoldDB" id="A0A4R1X9D4"/>
<dbReference type="PANTHER" id="PTHR11575:SF46">
    <property type="entry name" value="PROTEIN USHA"/>
    <property type="match status" value="1"/>
</dbReference>
<evidence type="ECO:0000259" key="6">
    <source>
        <dbReference type="Pfam" id="PF00149"/>
    </source>
</evidence>
<dbReference type="GO" id="GO:0000166">
    <property type="term" value="F:nucleotide binding"/>
    <property type="evidence" value="ECO:0007669"/>
    <property type="project" value="UniProtKB-KW"/>
</dbReference>
<dbReference type="GO" id="GO:0008768">
    <property type="term" value="F:UDP-sugar diphosphatase activity"/>
    <property type="evidence" value="ECO:0007669"/>
    <property type="project" value="TreeGrafter"/>
</dbReference>
<dbReference type="InterPro" id="IPR004843">
    <property type="entry name" value="Calcineurin-like_PHP"/>
</dbReference>
<dbReference type="GO" id="GO:0009166">
    <property type="term" value="P:nucleotide catabolic process"/>
    <property type="evidence" value="ECO:0007669"/>
    <property type="project" value="InterPro"/>
</dbReference>
<dbReference type="InterPro" id="IPR006146">
    <property type="entry name" value="5'-Nucleotdase_CS"/>
</dbReference>
<dbReference type="InterPro" id="IPR029052">
    <property type="entry name" value="Metallo-depent_PP-like"/>
</dbReference>
<dbReference type="SUPFAM" id="SSF56300">
    <property type="entry name" value="Metallo-dependent phosphatases"/>
    <property type="match status" value="1"/>
</dbReference>
<protein>
    <submittedName>
        <fullName evidence="8">5'-nucleotidase</fullName>
    </submittedName>
</protein>
<evidence type="ECO:0000313" key="8">
    <source>
        <dbReference type="EMBL" id="TCM59386.1"/>
    </source>
</evidence>
<evidence type="ECO:0000256" key="4">
    <source>
        <dbReference type="ARBA" id="ARBA00022741"/>
    </source>
</evidence>
<dbReference type="Pfam" id="PF00149">
    <property type="entry name" value="Metallophos"/>
    <property type="match status" value="1"/>
</dbReference>
<evidence type="ECO:0000256" key="5">
    <source>
        <dbReference type="RuleBase" id="RU362119"/>
    </source>
</evidence>
<dbReference type="GO" id="GO:0008253">
    <property type="term" value="F:5'-nucleotidase activity"/>
    <property type="evidence" value="ECO:0007669"/>
    <property type="project" value="TreeGrafter"/>
</dbReference>
<dbReference type="EMBL" id="SLVJ01000043">
    <property type="protein sequence ID" value="TCM59386.1"/>
    <property type="molecule type" value="Genomic_DNA"/>
</dbReference>
<evidence type="ECO:0000256" key="3">
    <source>
        <dbReference type="ARBA" id="ARBA00022729"/>
    </source>
</evidence>
<accession>A0A4R1X9D4</accession>
<dbReference type="Gene3D" id="3.60.21.10">
    <property type="match status" value="1"/>
</dbReference>
<feature type="domain" description="Calcineurin-like phosphoesterase" evidence="6">
    <location>
        <begin position="42"/>
        <end position="270"/>
    </location>
</feature>
<dbReference type="PROSITE" id="PS00786">
    <property type="entry name" value="5_NUCLEOTIDASE_2"/>
    <property type="match status" value="1"/>
</dbReference>
<keyword evidence="2" id="KW-0479">Metal-binding</keyword>
<dbReference type="InterPro" id="IPR008334">
    <property type="entry name" value="5'-Nucleotdase_C"/>
</dbReference>
<dbReference type="InterPro" id="IPR006179">
    <property type="entry name" value="5_nucleotidase/apyrase"/>
</dbReference>
<dbReference type="PANTHER" id="PTHR11575">
    <property type="entry name" value="5'-NUCLEOTIDASE-RELATED"/>
    <property type="match status" value="1"/>
</dbReference>
<evidence type="ECO:0000313" key="9">
    <source>
        <dbReference type="Proteomes" id="UP000294963"/>
    </source>
</evidence>
<reference evidence="8 9" key="1">
    <citation type="submission" date="2019-03" db="EMBL/GenBank/DDBJ databases">
        <title>Genomic analyses of the natural microbiome of Caenorhabditis elegans.</title>
        <authorList>
            <person name="Samuel B."/>
        </authorList>
    </citation>
    <scope>NUCLEOTIDE SEQUENCE [LARGE SCALE GENOMIC DNA]</scope>
    <source>
        <strain evidence="8 9">JUb89</strain>
    </source>
</reference>
<keyword evidence="3" id="KW-0732">Signal</keyword>
<organism evidence="8 9">
    <name type="scientific">Acinetobacter calcoaceticus</name>
    <dbReference type="NCBI Taxonomy" id="471"/>
    <lineage>
        <taxon>Bacteria</taxon>
        <taxon>Pseudomonadati</taxon>
        <taxon>Pseudomonadota</taxon>
        <taxon>Gammaproteobacteria</taxon>
        <taxon>Moraxellales</taxon>
        <taxon>Moraxellaceae</taxon>
        <taxon>Acinetobacter</taxon>
        <taxon>Acinetobacter calcoaceticus/baumannii complex</taxon>
    </lineage>
</organism>
<comment type="similarity">
    <text evidence="1 5">Belongs to the 5'-nucleotidase family.</text>
</comment>
<evidence type="ECO:0000259" key="7">
    <source>
        <dbReference type="Pfam" id="PF02872"/>
    </source>
</evidence>
<dbReference type="SUPFAM" id="SSF55816">
    <property type="entry name" value="5'-nucleotidase (syn. UDP-sugar hydrolase), C-terminal domain"/>
    <property type="match status" value="1"/>
</dbReference>
<dbReference type="Pfam" id="PF02872">
    <property type="entry name" value="5_nucleotid_C"/>
    <property type="match status" value="1"/>
</dbReference>